<dbReference type="InterPro" id="IPR039422">
    <property type="entry name" value="MarR/SlyA-like"/>
</dbReference>
<dbReference type="AlphaFoldDB" id="A0A7K3LWA4"/>
<feature type="domain" description="HTH marR-type" evidence="2">
    <location>
        <begin position="1"/>
        <end position="164"/>
    </location>
</feature>
<dbReference type="InterPro" id="IPR036390">
    <property type="entry name" value="WH_DNA-bd_sf"/>
</dbReference>
<dbReference type="InterPro" id="IPR000835">
    <property type="entry name" value="HTH_MarR-typ"/>
</dbReference>
<accession>A0A7K3LWA4</accession>
<dbReference type="GO" id="GO:0006950">
    <property type="term" value="P:response to stress"/>
    <property type="evidence" value="ECO:0007669"/>
    <property type="project" value="TreeGrafter"/>
</dbReference>
<proteinExistence type="predicted"/>
<keyword evidence="4" id="KW-1185">Reference proteome</keyword>
<comment type="caution">
    <text evidence="3">The sequence shown here is derived from an EMBL/GenBank/DDBJ whole genome shotgun (WGS) entry which is preliminary data.</text>
</comment>
<dbReference type="EMBL" id="JAADZU010000138">
    <property type="protein sequence ID" value="NDK92563.1"/>
    <property type="molecule type" value="Genomic_DNA"/>
</dbReference>
<dbReference type="PANTHER" id="PTHR33164">
    <property type="entry name" value="TRANSCRIPTIONAL REGULATOR, MARR FAMILY"/>
    <property type="match status" value="1"/>
</dbReference>
<dbReference type="PANTHER" id="PTHR33164:SF43">
    <property type="entry name" value="HTH-TYPE TRANSCRIPTIONAL REPRESSOR YETL"/>
    <property type="match status" value="1"/>
</dbReference>
<dbReference type="InterPro" id="IPR036388">
    <property type="entry name" value="WH-like_DNA-bd_sf"/>
</dbReference>
<evidence type="ECO:0000256" key="1">
    <source>
        <dbReference type="SAM" id="MobiDB-lite"/>
    </source>
</evidence>
<dbReference type="SUPFAM" id="SSF46785">
    <property type="entry name" value="Winged helix' DNA-binding domain"/>
    <property type="match status" value="1"/>
</dbReference>
<dbReference type="PROSITE" id="PS50995">
    <property type="entry name" value="HTH_MARR_2"/>
    <property type="match status" value="1"/>
</dbReference>
<evidence type="ECO:0000313" key="4">
    <source>
        <dbReference type="Proteomes" id="UP000466307"/>
    </source>
</evidence>
<reference evidence="3 4" key="1">
    <citation type="submission" date="2020-01" db="EMBL/GenBank/DDBJ databases">
        <title>Investigation of new actinobacteria for the biodesulphurisation of diesel fuel.</title>
        <authorList>
            <person name="Athi Narayanan S.M."/>
        </authorList>
    </citation>
    <scope>NUCLEOTIDE SEQUENCE [LARGE SCALE GENOMIC DNA]</scope>
    <source>
        <strain evidence="3 4">213E</strain>
    </source>
</reference>
<gene>
    <name evidence="3" type="ORF">GYA93_23850</name>
</gene>
<protein>
    <submittedName>
        <fullName evidence="3">MarR family transcriptional regulator</fullName>
    </submittedName>
</protein>
<evidence type="ECO:0000259" key="2">
    <source>
        <dbReference type="PROSITE" id="PS50995"/>
    </source>
</evidence>
<evidence type="ECO:0000313" key="3">
    <source>
        <dbReference type="EMBL" id="NDK92563.1"/>
    </source>
</evidence>
<dbReference type="CDD" id="cd00090">
    <property type="entry name" value="HTH_ARSR"/>
    <property type="match status" value="1"/>
</dbReference>
<dbReference type="Gene3D" id="1.10.10.10">
    <property type="entry name" value="Winged helix-like DNA-binding domain superfamily/Winged helix DNA-binding domain"/>
    <property type="match status" value="1"/>
</dbReference>
<dbReference type="Pfam" id="PF01047">
    <property type="entry name" value="MarR"/>
    <property type="match status" value="1"/>
</dbReference>
<dbReference type="InterPro" id="IPR011991">
    <property type="entry name" value="ArsR-like_HTH"/>
</dbReference>
<name>A0A7K3LWA4_9ACTN</name>
<dbReference type="SMART" id="SM00347">
    <property type="entry name" value="HTH_MARR"/>
    <property type="match status" value="1"/>
</dbReference>
<sequence>MLRKVNTGKSDAGSDDLPAAEGRDQRLGADQLKVWHTFVDGGWALMAQVQAHFGAQGVVATDMRLLEIIAERESAGISELATAMHAGLSTVSRVVSRLLDEGLLDRVPSHVDARHRLVRITEAGRAELDRQLVLRDQVIRRCVVDALSEDEYRQIGDIFAKVRDACVEP</sequence>
<dbReference type="Proteomes" id="UP000466307">
    <property type="component" value="Unassembled WGS sequence"/>
</dbReference>
<dbReference type="GO" id="GO:0003700">
    <property type="term" value="F:DNA-binding transcription factor activity"/>
    <property type="evidence" value="ECO:0007669"/>
    <property type="project" value="InterPro"/>
</dbReference>
<feature type="region of interest" description="Disordered" evidence="1">
    <location>
        <begin position="1"/>
        <end position="21"/>
    </location>
</feature>
<organism evidence="3 4">
    <name type="scientific">Gordonia desulfuricans</name>
    <dbReference type="NCBI Taxonomy" id="89051"/>
    <lineage>
        <taxon>Bacteria</taxon>
        <taxon>Bacillati</taxon>
        <taxon>Actinomycetota</taxon>
        <taxon>Actinomycetes</taxon>
        <taxon>Mycobacteriales</taxon>
        <taxon>Gordoniaceae</taxon>
        <taxon>Gordonia</taxon>
    </lineage>
</organism>